<comment type="caution">
    <text evidence="3">The sequence shown here is derived from an EMBL/GenBank/DDBJ whole genome shotgun (WGS) entry which is preliminary data.</text>
</comment>
<accession>A0ABW3X3G1</accession>
<feature type="compositionally biased region" description="Basic and acidic residues" evidence="1">
    <location>
        <begin position="58"/>
        <end position="71"/>
    </location>
</feature>
<evidence type="ECO:0000256" key="2">
    <source>
        <dbReference type="SAM" id="SignalP"/>
    </source>
</evidence>
<evidence type="ECO:0000256" key="1">
    <source>
        <dbReference type="SAM" id="MobiDB-lite"/>
    </source>
</evidence>
<dbReference type="EMBL" id="JBHTND010000044">
    <property type="protein sequence ID" value="MFD1303927.1"/>
    <property type="molecule type" value="Genomic_DNA"/>
</dbReference>
<keyword evidence="2" id="KW-0732">Signal</keyword>
<name>A0ABW3X3G1_9HYPH</name>
<evidence type="ECO:0000313" key="4">
    <source>
        <dbReference type="Proteomes" id="UP001597176"/>
    </source>
</evidence>
<keyword evidence="4" id="KW-1185">Reference proteome</keyword>
<feature type="region of interest" description="Disordered" evidence="1">
    <location>
        <begin position="36"/>
        <end position="95"/>
    </location>
</feature>
<protein>
    <submittedName>
        <fullName evidence="3">Uncharacterized protein</fullName>
    </submittedName>
</protein>
<feature type="chain" id="PRO_5046715159" evidence="2">
    <location>
        <begin position="32"/>
        <end position="218"/>
    </location>
</feature>
<proteinExistence type="predicted"/>
<gene>
    <name evidence="3" type="ORF">ACFQ4G_20380</name>
</gene>
<dbReference type="Proteomes" id="UP001597176">
    <property type="component" value="Unassembled WGS sequence"/>
</dbReference>
<dbReference type="RefSeq" id="WP_238209271.1">
    <property type="nucleotide sequence ID" value="NZ_JBHTND010000044.1"/>
</dbReference>
<evidence type="ECO:0000313" key="3">
    <source>
        <dbReference type="EMBL" id="MFD1303927.1"/>
    </source>
</evidence>
<organism evidence="3 4">
    <name type="scientific">Methylobacterium marchantiae</name>
    <dbReference type="NCBI Taxonomy" id="600331"/>
    <lineage>
        <taxon>Bacteria</taxon>
        <taxon>Pseudomonadati</taxon>
        <taxon>Pseudomonadota</taxon>
        <taxon>Alphaproteobacteria</taxon>
        <taxon>Hyphomicrobiales</taxon>
        <taxon>Methylobacteriaceae</taxon>
        <taxon>Methylobacterium</taxon>
    </lineage>
</organism>
<sequence>MTVQNCRFSAIVSTFGTLALGAVLISSIASAQDAMTAPTGRPWTDPPDRRAPSSPVAGRHEKKAEAARRADTPVNLGQAAPIQREASTPGRSTTVKRPVIRKTVVRTVAQRVSPTERHGVRALAVASYPVRIAKNRNWTVRAYRPTYFETPGFRYGYTSDEITAYPRRDDRFIDARAARLRQAREAGYLVVRAGDLHRLRGRSLETIHDPEDQDDVED</sequence>
<feature type="compositionally biased region" description="Polar residues" evidence="1">
    <location>
        <begin position="85"/>
        <end position="95"/>
    </location>
</feature>
<reference evidence="4" key="1">
    <citation type="journal article" date="2019" name="Int. J. Syst. Evol. Microbiol.">
        <title>The Global Catalogue of Microorganisms (GCM) 10K type strain sequencing project: providing services to taxonomists for standard genome sequencing and annotation.</title>
        <authorList>
            <consortium name="The Broad Institute Genomics Platform"/>
            <consortium name="The Broad Institute Genome Sequencing Center for Infectious Disease"/>
            <person name="Wu L."/>
            <person name="Ma J."/>
        </authorList>
    </citation>
    <scope>NUCLEOTIDE SEQUENCE [LARGE SCALE GENOMIC DNA]</scope>
    <source>
        <strain evidence="4">CCUG 56108</strain>
    </source>
</reference>
<feature type="signal peptide" evidence="2">
    <location>
        <begin position="1"/>
        <end position="31"/>
    </location>
</feature>